<proteinExistence type="predicted"/>
<dbReference type="SUPFAM" id="SSF47336">
    <property type="entry name" value="ACP-like"/>
    <property type="match status" value="1"/>
</dbReference>
<dbReference type="Pfam" id="PF00550">
    <property type="entry name" value="PP-binding"/>
    <property type="match status" value="1"/>
</dbReference>
<feature type="domain" description="Carrier" evidence="3">
    <location>
        <begin position="5"/>
        <end position="80"/>
    </location>
</feature>
<evidence type="ECO:0000313" key="4">
    <source>
        <dbReference type="EMBL" id="MFD0749589.1"/>
    </source>
</evidence>
<keyword evidence="5" id="KW-1185">Reference proteome</keyword>
<name>A0ABW2YVL9_9SPHI</name>
<dbReference type="Gene3D" id="1.10.1200.10">
    <property type="entry name" value="ACP-like"/>
    <property type="match status" value="1"/>
</dbReference>
<evidence type="ECO:0000259" key="3">
    <source>
        <dbReference type="PROSITE" id="PS50075"/>
    </source>
</evidence>
<sequence>ESYTAPQTEAEAVLCVIWQEVLGLERVGVTDDFFRIGGNSILAIHLTHKIGRALGYTVKISDIFSYPRIRQFIENKEVNIVEYVEGEL</sequence>
<dbReference type="RefSeq" id="WP_377098093.1">
    <property type="nucleotide sequence ID" value="NZ_JBHTHU010000003.1"/>
</dbReference>
<evidence type="ECO:0000256" key="1">
    <source>
        <dbReference type="ARBA" id="ARBA00022450"/>
    </source>
</evidence>
<feature type="non-terminal residue" evidence="4">
    <location>
        <position position="1"/>
    </location>
</feature>
<dbReference type="InterPro" id="IPR006162">
    <property type="entry name" value="Ppantetheine_attach_site"/>
</dbReference>
<dbReference type="Proteomes" id="UP001596958">
    <property type="component" value="Unassembled WGS sequence"/>
</dbReference>
<organism evidence="4 5">
    <name type="scientific">Mucilaginibacter calamicampi</name>
    <dbReference type="NCBI Taxonomy" id="1302352"/>
    <lineage>
        <taxon>Bacteria</taxon>
        <taxon>Pseudomonadati</taxon>
        <taxon>Bacteroidota</taxon>
        <taxon>Sphingobacteriia</taxon>
        <taxon>Sphingobacteriales</taxon>
        <taxon>Sphingobacteriaceae</taxon>
        <taxon>Mucilaginibacter</taxon>
    </lineage>
</organism>
<reference evidence="5" key="1">
    <citation type="journal article" date="2019" name="Int. J. Syst. Evol. Microbiol.">
        <title>The Global Catalogue of Microorganisms (GCM) 10K type strain sequencing project: providing services to taxonomists for standard genome sequencing and annotation.</title>
        <authorList>
            <consortium name="The Broad Institute Genomics Platform"/>
            <consortium name="The Broad Institute Genome Sequencing Center for Infectious Disease"/>
            <person name="Wu L."/>
            <person name="Ma J."/>
        </authorList>
    </citation>
    <scope>NUCLEOTIDE SEQUENCE [LARGE SCALE GENOMIC DNA]</scope>
    <source>
        <strain evidence="5">CCUG 63418</strain>
    </source>
</reference>
<dbReference type="PROSITE" id="PS00012">
    <property type="entry name" value="PHOSPHOPANTETHEINE"/>
    <property type="match status" value="1"/>
</dbReference>
<dbReference type="InterPro" id="IPR009081">
    <property type="entry name" value="PP-bd_ACP"/>
</dbReference>
<evidence type="ECO:0000256" key="2">
    <source>
        <dbReference type="ARBA" id="ARBA00022553"/>
    </source>
</evidence>
<dbReference type="PANTHER" id="PTHR45527:SF1">
    <property type="entry name" value="FATTY ACID SYNTHASE"/>
    <property type="match status" value="1"/>
</dbReference>
<dbReference type="InterPro" id="IPR036736">
    <property type="entry name" value="ACP-like_sf"/>
</dbReference>
<dbReference type="PROSITE" id="PS50075">
    <property type="entry name" value="CARRIER"/>
    <property type="match status" value="1"/>
</dbReference>
<comment type="caution">
    <text evidence="4">The sequence shown here is derived from an EMBL/GenBank/DDBJ whole genome shotgun (WGS) entry which is preliminary data.</text>
</comment>
<keyword evidence="1" id="KW-0596">Phosphopantetheine</keyword>
<protein>
    <submittedName>
        <fullName evidence="4">Phosphopantetheine-binding protein</fullName>
    </submittedName>
</protein>
<accession>A0ABW2YVL9</accession>
<dbReference type="PANTHER" id="PTHR45527">
    <property type="entry name" value="NONRIBOSOMAL PEPTIDE SYNTHETASE"/>
    <property type="match status" value="1"/>
</dbReference>
<evidence type="ECO:0000313" key="5">
    <source>
        <dbReference type="Proteomes" id="UP001596958"/>
    </source>
</evidence>
<dbReference type="EMBL" id="JBHTHU010000003">
    <property type="protein sequence ID" value="MFD0749589.1"/>
    <property type="molecule type" value="Genomic_DNA"/>
</dbReference>
<gene>
    <name evidence="4" type="ORF">ACFQZS_05505</name>
</gene>
<keyword evidence="2" id="KW-0597">Phosphoprotein</keyword>